<organism evidence="1 2">
    <name type="scientific">Spartinivicinus poritis</name>
    <dbReference type="NCBI Taxonomy" id="2994640"/>
    <lineage>
        <taxon>Bacteria</taxon>
        <taxon>Pseudomonadati</taxon>
        <taxon>Pseudomonadota</taxon>
        <taxon>Gammaproteobacteria</taxon>
        <taxon>Oceanospirillales</taxon>
        <taxon>Zooshikellaceae</taxon>
        <taxon>Spartinivicinus</taxon>
    </lineage>
</organism>
<reference evidence="1 2" key="1">
    <citation type="submission" date="2022-11" db="EMBL/GenBank/DDBJ databases">
        <title>Spartinivicinus poritis sp. nov., isolated from scleractinian coral Porites lutea.</title>
        <authorList>
            <person name="Zhang G."/>
            <person name="Cai L."/>
            <person name="Wei Q."/>
        </authorList>
    </citation>
    <scope>NUCLEOTIDE SEQUENCE [LARGE SCALE GENOMIC DNA]</scope>
    <source>
        <strain evidence="1 2">A2-2</strain>
    </source>
</reference>
<dbReference type="InterPro" id="IPR027600">
    <property type="entry name" value="HprK-rel_A"/>
</dbReference>
<dbReference type="Gene3D" id="3.40.50.300">
    <property type="entry name" value="P-loop containing nucleotide triphosphate hydrolases"/>
    <property type="match status" value="1"/>
</dbReference>
<proteinExistence type="predicted"/>
<protein>
    <submittedName>
        <fullName evidence="1">HprK-related kinase A</fullName>
    </submittedName>
</protein>
<keyword evidence="1" id="KW-0808">Transferase</keyword>
<sequence>MKIADLTVMELQERLRNGLVYQIGPFKFQLTVKNCKTLVSQLHWLFAHYPTFSQPQLIDFAIQVRRPRLWRRWWRPQVEFKADGDPGMAPFPLDHALPMLEWGSNWCIATHAHRYLMLHAAVVERQGHAILFPAWPGSGKSTLCAALSLSGWRMLSDEFGLLEPESGLLQPLPKLTPLKNTSIEVMKRFSPEAVIGPLFEKTRKGMVAHFRPPAASIEQAQEKAQPRWIIFPRYKAGANNVLVPVEKSQALLRLANNAFNYKLLATTGFQAARQLVDQCNCYELNFDSLRAVIPLLLSLYEQEFVSPPVNNKSRVVNETAD</sequence>
<name>A0ABT5UD96_9GAMM</name>
<evidence type="ECO:0000313" key="1">
    <source>
        <dbReference type="EMBL" id="MDE1464346.1"/>
    </source>
</evidence>
<dbReference type="RefSeq" id="WP_274690673.1">
    <property type="nucleotide sequence ID" value="NZ_JAPMOU010000033.1"/>
</dbReference>
<accession>A0ABT5UD96</accession>
<gene>
    <name evidence="1" type="ORF">ORQ98_20500</name>
</gene>
<dbReference type="EMBL" id="JAPMOU010000033">
    <property type="protein sequence ID" value="MDE1464346.1"/>
    <property type="molecule type" value="Genomic_DNA"/>
</dbReference>
<dbReference type="SUPFAM" id="SSF53795">
    <property type="entry name" value="PEP carboxykinase-like"/>
    <property type="match status" value="1"/>
</dbReference>
<keyword evidence="2" id="KW-1185">Reference proteome</keyword>
<dbReference type="NCBIfam" id="TIGR04352">
    <property type="entry name" value="HprK_rel_A"/>
    <property type="match status" value="1"/>
</dbReference>
<evidence type="ECO:0000313" key="2">
    <source>
        <dbReference type="Proteomes" id="UP001528823"/>
    </source>
</evidence>
<keyword evidence="1" id="KW-0418">Kinase</keyword>
<dbReference type="InterPro" id="IPR027417">
    <property type="entry name" value="P-loop_NTPase"/>
</dbReference>
<comment type="caution">
    <text evidence="1">The sequence shown here is derived from an EMBL/GenBank/DDBJ whole genome shotgun (WGS) entry which is preliminary data.</text>
</comment>
<dbReference type="GO" id="GO:0016301">
    <property type="term" value="F:kinase activity"/>
    <property type="evidence" value="ECO:0007669"/>
    <property type="project" value="UniProtKB-KW"/>
</dbReference>
<dbReference type="Proteomes" id="UP001528823">
    <property type="component" value="Unassembled WGS sequence"/>
</dbReference>